<accession>A0ABV3DQZ1</accession>
<dbReference type="PANTHER" id="PTHR43798">
    <property type="entry name" value="MONOACYLGLYCEROL LIPASE"/>
    <property type="match status" value="1"/>
</dbReference>
<organism evidence="2 3">
    <name type="scientific">Streptodolium elevatio</name>
    <dbReference type="NCBI Taxonomy" id="3157996"/>
    <lineage>
        <taxon>Bacteria</taxon>
        <taxon>Bacillati</taxon>
        <taxon>Actinomycetota</taxon>
        <taxon>Actinomycetes</taxon>
        <taxon>Kitasatosporales</taxon>
        <taxon>Streptomycetaceae</taxon>
        <taxon>Streptodolium</taxon>
    </lineage>
</organism>
<dbReference type="RefSeq" id="WP_358360419.1">
    <property type="nucleotide sequence ID" value="NZ_JBEZFP010000103.1"/>
</dbReference>
<protein>
    <submittedName>
        <fullName evidence="2">Alpha/beta hydrolase</fullName>
    </submittedName>
</protein>
<reference evidence="2 3" key="1">
    <citation type="submission" date="2024-06" db="EMBL/GenBank/DDBJ databases">
        <title>The Natural Products Discovery Center: Release of the First 8490 Sequenced Strains for Exploring Actinobacteria Biosynthetic Diversity.</title>
        <authorList>
            <person name="Kalkreuter E."/>
            <person name="Kautsar S.A."/>
            <person name="Yang D."/>
            <person name="Bader C.D."/>
            <person name="Teijaro C.N."/>
            <person name="Fluegel L."/>
            <person name="Davis C.M."/>
            <person name="Simpson J.R."/>
            <person name="Lauterbach L."/>
            <person name="Steele A.D."/>
            <person name="Gui C."/>
            <person name="Meng S."/>
            <person name="Li G."/>
            <person name="Viehrig K."/>
            <person name="Ye F."/>
            <person name="Su P."/>
            <person name="Kiefer A.F."/>
            <person name="Nichols A."/>
            <person name="Cepeda A.J."/>
            <person name="Yan W."/>
            <person name="Fan B."/>
            <person name="Jiang Y."/>
            <person name="Adhikari A."/>
            <person name="Zheng C.-J."/>
            <person name="Schuster L."/>
            <person name="Cowan T.M."/>
            <person name="Smanski M.J."/>
            <person name="Chevrette M.G."/>
            <person name="De Carvalho L.P.S."/>
            <person name="Shen B."/>
        </authorList>
    </citation>
    <scope>NUCLEOTIDE SEQUENCE [LARGE SCALE GENOMIC DNA]</scope>
    <source>
        <strain evidence="2 3">NPDC048946</strain>
    </source>
</reference>
<evidence type="ECO:0000313" key="3">
    <source>
        <dbReference type="Proteomes" id="UP001551482"/>
    </source>
</evidence>
<dbReference type="Gene3D" id="3.40.50.1820">
    <property type="entry name" value="alpha/beta hydrolase"/>
    <property type="match status" value="1"/>
</dbReference>
<dbReference type="Proteomes" id="UP001551482">
    <property type="component" value="Unassembled WGS sequence"/>
</dbReference>
<comment type="caution">
    <text evidence="2">The sequence shown here is derived from an EMBL/GenBank/DDBJ whole genome shotgun (WGS) entry which is preliminary data.</text>
</comment>
<dbReference type="PRINTS" id="PR00111">
    <property type="entry name" value="ABHYDROLASE"/>
</dbReference>
<dbReference type="InterPro" id="IPR000073">
    <property type="entry name" value="AB_hydrolase_1"/>
</dbReference>
<proteinExistence type="predicted"/>
<dbReference type="Pfam" id="PF00561">
    <property type="entry name" value="Abhydrolase_1"/>
    <property type="match status" value="1"/>
</dbReference>
<dbReference type="PANTHER" id="PTHR43798:SF33">
    <property type="entry name" value="HYDROLASE, PUTATIVE (AFU_ORTHOLOGUE AFUA_2G14860)-RELATED"/>
    <property type="match status" value="1"/>
</dbReference>
<dbReference type="GO" id="GO:0016787">
    <property type="term" value="F:hydrolase activity"/>
    <property type="evidence" value="ECO:0007669"/>
    <property type="project" value="UniProtKB-KW"/>
</dbReference>
<gene>
    <name evidence="2" type="ORF">AB0C36_30740</name>
</gene>
<dbReference type="InterPro" id="IPR050266">
    <property type="entry name" value="AB_hydrolase_sf"/>
</dbReference>
<dbReference type="EMBL" id="JBEZFP010000103">
    <property type="protein sequence ID" value="MEU8137877.1"/>
    <property type="molecule type" value="Genomic_DNA"/>
</dbReference>
<keyword evidence="2" id="KW-0378">Hydrolase</keyword>
<dbReference type="InterPro" id="IPR029058">
    <property type="entry name" value="AB_hydrolase_fold"/>
</dbReference>
<evidence type="ECO:0000313" key="2">
    <source>
        <dbReference type="EMBL" id="MEU8137877.1"/>
    </source>
</evidence>
<sequence length="315" mass="33818">MTTTQAVSGAPAAAWPVRTVPVGGDTTVAVRRHPEYDAERPPAVLVHGLGGSSLNWAPLVGNLLDVVAAEMVDLPGFGFSSPPHDGDYSVSAHCRAVEGLILSLNRGPVHLLGNSMGGAIATRLAARRPDLVRTLTLVSPALPDRKPQVTALPTALMAVPGFAAALGRVTRNMTPEQRTRVSVGLCFGEPQMLSEQEFTDFVAEYRRRLGLPYMVDAFTRSARGVVTSYLERGPRSLWKQAAAVQAPTLLVYGRRDKLVGSRMARRAAATFPDPRLLMVPESGHVAMLEHPRVVARGFRDLLADTGKPLPQAEAR</sequence>
<name>A0ABV3DQZ1_9ACTN</name>
<evidence type="ECO:0000259" key="1">
    <source>
        <dbReference type="Pfam" id="PF00561"/>
    </source>
</evidence>
<dbReference type="SUPFAM" id="SSF53474">
    <property type="entry name" value="alpha/beta-Hydrolases"/>
    <property type="match status" value="1"/>
</dbReference>
<feature type="domain" description="AB hydrolase-1" evidence="1">
    <location>
        <begin position="43"/>
        <end position="291"/>
    </location>
</feature>
<keyword evidence="3" id="KW-1185">Reference proteome</keyword>